<dbReference type="eggNOG" id="COG3275">
    <property type="taxonomic scope" value="Bacteria"/>
</dbReference>
<dbReference type="SMART" id="SM00331">
    <property type="entry name" value="PP2C_SIG"/>
    <property type="match status" value="1"/>
</dbReference>
<dbReference type="SMART" id="SM00304">
    <property type="entry name" value="HAMP"/>
    <property type="match status" value="1"/>
</dbReference>
<gene>
    <name evidence="9" type="ordered locus">bpr_I1077</name>
</gene>
<dbReference type="Gene3D" id="3.60.40.10">
    <property type="entry name" value="PPM-type phosphatase domain"/>
    <property type="match status" value="1"/>
</dbReference>
<dbReference type="Proteomes" id="UP000001299">
    <property type="component" value="Chromosome 1"/>
</dbReference>
<reference evidence="9 10" key="1">
    <citation type="journal article" date="2010" name="PLoS ONE">
        <title>The glycobiome of the rumen bacterium Butyrivibrio proteoclasticus B316(T) highlights adaptation to a polysaccharide-rich environment.</title>
        <authorList>
            <person name="Kelly W.J."/>
            <person name="Leahy S.C."/>
            <person name="Altermann E."/>
            <person name="Yeoman C.J."/>
            <person name="Dunne J.C."/>
            <person name="Kong Z."/>
            <person name="Pacheco D.M."/>
            <person name="Li D."/>
            <person name="Noel S.J."/>
            <person name="Moon C.D."/>
            <person name="Cookson A.L."/>
            <person name="Attwood G.T."/>
        </authorList>
    </citation>
    <scope>NUCLEOTIDE SEQUENCE [LARGE SCALE GENOMIC DNA]</scope>
    <source>
        <strain evidence="10">ATCC 51982 / DSM 14932 / B316</strain>
    </source>
</reference>
<evidence type="ECO:0000256" key="7">
    <source>
        <dbReference type="SAM" id="Phobius"/>
    </source>
</evidence>
<dbReference type="Pfam" id="PF07228">
    <property type="entry name" value="SpoIIE"/>
    <property type="match status" value="1"/>
</dbReference>
<dbReference type="GO" id="GO:0000155">
    <property type="term" value="F:phosphorelay sensor kinase activity"/>
    <property type="evidence" value="ECO:0007669"/>
    <property type="project" value="InterPro"/>
</dbReference>
<feature type="domain" description="HAMP" evidence="8">
    <location>
        <begin position="375"/>
        <end position="427"/>
    </location>
</feature>
<feature type="transmembrane region" description="Helical" evidence="7">
    <location>
        <begin position="355"/>
        <end position="373"/>
    </location>
</feature>
<dbReference type="STRING" id="515622.bpr_I1077"/>
<keyword evidence="5 7" id="KW-1133">Transmembrane helix</keyword>
<evidence type="ECO:0000256" key="4">
    <source>
        <dbReference type="ARBA" id="ARBA00022801"/>
    </source>
</evidence>
<dbReference type="HOGENOM" id="CLU_404245_0_0_9"/>
<dbReference type="InterPro" id="IPR052016">
    <property type="entry name" value="Bact_Sigma-Reg"/>
</dbReference>
<feature type="transmembrane region" description="Helical" evidence="7">
    <location>
        <begin position="75"/>
        <end position="95"/>
    </location>
</feature>
<feature type="transmembrane region" description="Helical" evidence="7">
    <location>
        <begin position="107"/>
        <end position="125"/>
    </location>
</feature>
<feature type="transmembrane region" description="Helical" evidence="7">
    <location>
        <begin position="37"/>
        <end position="55"/>
    </location>
</feature>
<keyword evidence="10" id="KW-1185">Reference proteome</keyword>
<protein>
    <submittedName>
        <fullName evidence="9">HAMP/SpoIIE domain-containing protein</fullName>
    </submittedName>
</protein>
<evidence type="ECO:0000256" key="1">
    <source>
        <dbReference type="ARBA" id="ARBA00004651"/>
    </source>
</evidence>
<keyword evidence="2" id="KW-1003">Cell membrane</keyword>
<keyword evidence="4" id="KW-0378">Hydrolase</keyword>
<dbReference type="KEGG" id="bpb:bpr_I1077"/>
<dbReference type="PANTHER" id="PTHR43156:SF2">
    <property type="entry name" value="STAGE II SPORULATION PROTEIN E"/>
    <property type="match status" value="1"/>
</dbReference>
<name>E0S1Z2_BUTPB</name>
<evidence type="ECO:0000259" key="8">
    <source>
        <dbReference type="PROSITE" id="PS50885"/>
    </source>
</evidence>
<feature type="transmembrane region" description="Helical" evidence="7">
    <location>
        <begin position="6"/>
        <end position="25"/>
    </location>
</feature>
<feature type="transmembrane region" description="Helical" evidence="7">
    <location>
        <begin position="215"/>
        <end position="237"/>
    </location>
</feature>
<dbReference type="AlphaFoldDB" id="E0S1Z2"/>
<evidence type="ECO:0000256" key="6">
    <source>
        <dbReference type="ARBA" id="ARBA00023136"/>
    </source>
</evidence>
<dbReference type="InterPro" id="IPR036457">
    <property type="entry name" value="PPM-type-like_dom_sf"/>
</dbReference>
<keyword evidence="6 7" id="KW-0472">Membrane</keyword>
<keyword evidence="3 7" id="KW-0812">Transmembrane</keyword>
<dbReference type="PANTHER" id="PTHR43156">
    <property type="entry name" value="STAGE II SPORULATION PROTEIN E-RELATED"/>
    <property type="match status" value="1"/>
</dbReference>
<proteinExistence type="predicted"/>
<feature type="transmembrane region" description="Helical" evidence="7">
    <location>
        <begin position="166"/>
        <end position="195"/>
    </location>
</feature>
<sequence>MLSMILKMSAISALYIVLTVFLWKYLRNKKISFTGKILIGLIYGMCSVLSTHFGVDFGDMLLNLRDVAPLAAGLFFHPLSGVIAGLIGGIERYIVGTYFGIGSYTRIACSVSTCLAGFVALLMNLKVFRGKKPSPMYAFFMGAVMEVFHMYAVFISHRADMRMAFVVVRACSIPMIIFSGIALAVMSIILEVIAGEWKNPFKRAKGEDISVSQTFQRWLFVVTVSVIFINFIFSFILQTQSAYQNGYSSIIQTSSDIKNRFKAGLKYCVPGASEYFEIIKSDGTIIAGKNIGSELSETVMDDITGSIDKPIFKADYMGEDALNKVDMLSSELILLTYMPHDELFWNRNAQAYETAFADILLFTVIYVLIAFLVRQIVVKNIDLINESLDKITNGNLNEIVTVRNSSEFASLSDDINQTVDTLKGYIEAAENRIEQELVFARTIQESSLPRNFEFPGRNDEFEIYASMKAAKEVGGDFYDFFFVDRNKIALVIADVSGKGIPAALFMMRSKTAIRSFAETGGSPSEILERANNTLCEGNDAEMFVTAWIGIVDLETGLMKCANAGHEYPLIKRVNGEFEIIKDKHSLALAAVEGIKPKEYDIELHPGDKVFVYTDGIPEAINEEVIQYGSKRLVDVINKVKDKSFTEILPFMSDSVAAFRGSADQFDDITMLGFELKKLVR</sequence>
<dbReference type="EMBL" id="CP001810">
    <property type="protein sequence ID" value="ADL33817.1"/>
    <property type="molecule type" value="Genomic_DNA"/>
</dbReference>
<dbReference type="GO" id="GO:0005886">
    <property type="term" value="C:plasma membrane"/>
    <property type="evidence" value="ECO:0007669"/>
    <property type="project" value="UniProtKB-SubCell"/>
</dbReference>
<evidence type="ECO:0000313" key="9">
    <source>
        <dbReference type="EMBL" id="ADL33817.1"/>
    </source>
</evidence>
<dbReference type="eggNOG" id="COG2208">
    <property type="taxonomic scope" value="Bacteria"/>
</dbReference>
<dbReference type="PROSITE" id="PS50885">
    <property type="entry name" value="HAMP"/>
    <property type="match status" value="1"/>
</dbReference>
<dbReference type="InterPro" id="IPR003660">
    <property type="entry name" value="HAMP_dom"/>
</dbReference>
<dbReference type="GO" id="GO:0071555">
    <property type="term" value="P:cell wall organization"/>
    <property type="evidence" value="ECO:0007669"/>
    <property type="project" value="InterPro"/>
</dbReference>
<evidence type="ECO:0000313" key="10">
    <source>
        <dbReference type="Proteomes" id="UP000001299"/>
    </source>
</evidence>
<dbReference type="Gene3D" id="6.10.340.10">
    <property type="match status" value="1"/>
</dbReference>
<dbReference type="InterPro" id="IPR011620">
    <property type="entry name" value="Sig_transdc_His_kinase_LytS_TM"/>
</dbReference>
<dbReference type="GO" id="GO:0016791">
    <property type="term" value="F:phosphatase activity"/>
    <property type="evidence" value="ECO:0007669"/>
    <property type="project" value="TreeGrafter"/>
</dbReference>
<accession>E0S1Z2</accession>
<evidence type="ECO:0000256" key="5">
    <source>
        <dbReference type="ARBA" id="ARBA00022989"/>
    </source>
</evidence>
<evidence type="ECO:0000256" key="2">
    <source>
        <dbReference type="ARBA" id="ARBA00022475"/>
    </source>
</evidence>
<dbReference type="SUPFAM" id="SSF81606">
    <property type="entry name" value="PP2C-like"/>
    <property type="match status" value="1"/>
</dbReference>
<evidence type="ECO:0000256" key="3">
    <source>
        <dbReference type="ARBA" id="ARBA00022692"/>
    </source>
</evidence>
<organism evidence="9 10">
    <name type="scientific">Butyrivibrio proteoclasticus (strain ATCC 51982 / DSM 14932 / B316)</name>
    <name type="common">Clostridium proteoclasticum</name>
    <dbReference type="NCBI Taxonomy" id="515622"/>
    <lineage>
        <taxon>Bacteria</taxon>
        <taxon>Bacillati</taxon>
        <taxon>Bacillota</taxon>
        <taxon>Clostridia</taxon>
        <taxon>Lachnospirales</taxon>
        <taxon>Lachnospiraceae</taxon>
        <taxon>Butyrivibrio</taxon>
    </lineage>
</organism>
<dbReference type="Pfam" id="PF07694">
    <property type="entry name" value="5TM-5TMR_LYT"/>
    <property type="match status" value="1"/>
</dbReference>
<dbReference type="InterPro" id="IPR001932">
    <property type="entry name" value="PPM-type_phosphatase-like_dom"/>
</dbReference>
<comment type="subcellular location">
    <subcellularLocation>
        <location evidence="1">Cell membrane</location>
        <topology evidence="1">Multi-pass membrane protein</topology>
    </subcellularLocation>
</comment>
<feature type="transmembrane region" description="Helical" evidence="7">
    <location>
        <begin position="137"/>
        <end position="154"/>
    </location>
</feature>